<evidence type="ECO:0000256" key="1">
    <source>
        <dbReference type="SAM" id="Phobius"/>
    </source>
</evidence>
<dbReference type="AlphaFoldDB" id="A0A914DC89"/>
<keyword evidence="1" id="KW-1133">Transmembrane helix</keyword>
<dbReference type="WBParaSite" id="ACRNAN_scaffold21610.g25448.t1">
    <property type="protein sequence ID" value="ACRNAN_scaffold21610.g25448.t1"/>
    <property type="gene ID" value="ACRNAN_scaffold21610.g25448"/>
</dbReference>
<sequence length="90" mass="10643">VPNCPDPPRRRRQNFNISQLWETNYKPEIKNKLDATQESVIKNKLFIETFVNMEQSFCISKKEISSMAFLNIIMISGAIWFFRNTSKQNK</sequence>
<keyword evidence="1" id="KW-0812">Transmembrane</keyword>
<reference evidence="3" key="1">
    <citation type="submission" date="2022-11" db="UniProtKB">
        <authorList>
            <consortium name="WormBaseParasite"/>
        </authorList>
    </citation>
    <scope>IDENTIFICATION</scope>
</reference>
<protein>
    <submittedName>
        <fullName evidence="3">Uncharacterized protein</fullName>
    </submittedName>
</protein>
<evidence type="ECO:0000313" key="2">
    <source>
        <dbReference type="Proteomes" id="UP000887540"/>
    </source>
</evidence>
<feature type="transmembrane region" description="Helical" evidence="1">
    <location>
        <begin position="64"/>
        <end position="82"/>
    </location>
</feature>
<proteinExistence type="predicted"/>
<organism evidence="2 3">
    <name type="scientific">Acrobeloides nanus</name>
    <dbReference type="NCBI Taxonomy" id="290746"/>
    <lineage>
        <taxon>Eukaryota</taxon>
        <taxon>Metazoa</taxon>
        <taxon>Ecdysozoa</taxon>
        <taxon>Nematoda</taxon>
        <taxon>Chromadorea</taxon>
        <taxon>Rhabditida</taxon>
        <taxon>Tylenchina</taxon>
        <taxon>Cephalobomorpha</taxon>
        <taxon>Cephaloboidea</taxon>
        <taxon>Cephalobidae</taxon>
        <taxon>Acrobeloides</taxon>
    </lineage>
</organism>
<keyword evidence="2" id="KW-1185">Reference proteome</keyword>
<name>A0A914DC89_9BILA</name>
<keyword evidence="1" id="KW-0472">Membrane</keyword>
<accession>A0A914DC89</accession>
<dbReference type="Proteomes" id="UP000887540">
    <property type="component" value="Unplaced"/>
</dbReference>
<evidence type="ECO:0000313" key="3">
    <source>
        <dbReference type="WBParaSite" id="ACRNAN_scaffold21610.g25448.t1"/>
    </source>
</evidence>